<evidence type="ECO:0000256" key="1">
    <source>
        <dbReference type="ARBA" id="ARBA00006739"/>
    </source>
</evidence>
<dbReference type="PANTHER" id="PTHR43398:SF1">
    <property type="entry name" value="DOLICHOL-PHOSPHATE MANNOSYLTRANSFERASE SUBUNIT 1"/>
    <property type="match status" value="1"/>
</dbReference>
<dbReference type="Proteomes" id="UP001341840">
    <property type="component" value="Unassembled WGS sequence"/>
</dbReference>
<dbReference type="GO" id="GO:0004582">
    <property type="term" value="F:dolichyl-phosphate beta-D-mannosyltransferase activity"/>
    <property type="evidence" value="ECO:0007669"/>
    <property type="project" value="UniProtKB-EC"/>
</dbReference>
<name>A0ABU6WES2_9FABA</name>
<keyword evidence="2 4" id="KW-0328">Glycosyltransferase</keyword>
<feature type="transmembrane region" description="Helical" evidence="5">
    <location>
        <begin position="21"/>
        <end position="39"/>
    </location>
</feature>
<organism evidence="7 8">
    <name type="scientific">Stylosanthes scabra</name>
    <dbReference type="NCBI Taxonomy" id="79078"/>
    <lineage>
        <taxon>Eukaryota</taxon>
        <taxon>Viridiplantae</taxon>
        <taxon>Streptophyta</taxon>
        <taxon>Embryophyta</taxon>
        <taxon>Tracheophyta</taxon>
        <taxon>Spermatophyta</taxon>
        <taxon>Magnoliopsida</taxon>
        <taxon>eudicotyledons</taxon>
        <taxon>Gunneridae</taxon>
        <taxon>Pentapetalae</taxon>
        <taxon>rosids</taxon>
        <taxon>fabids</taxon>
        <taxon>Fabales</taxon>
        <taxon>Fabaceae</taxon>
        <taxon>Papilionoideae</taxon>
        <taxon>50 kb inversion clade</taxon>
        <taxon>dalbergioids sensu lato</taxon>
        <taxon>Dalbergieae</taxon>
        <taxon>Pterocarpus clade</taxon>
        <taxon>Stylosanthes</taxon>
    </lineage>
</organism>
<keyword evidence="4" id="KW-0256">Endoplasmic reticulum</keyword>
<evidence type="ECO:0000313" key="8">
    <source>
        <dbReference type="Proteomes" id="UP001341840"/>
    </source>
</evidence>
<comment type="subunit">
    <text evidence="4">Component of the dolichol-phosphate mannose (DPM) synthase complex.</text>
</comment>
<keyword evidence="3 4" id="KW-0808">Transferase</keyword>
<reference evidence="7 8" key="1">
    <citation type="journal article" date="2023" name="Plants (Basel)">
        <title>Bridging the Gap: Combining Genomics and Transcriptomics Approaches to Understand Stylosanthes scabra, an Orphan Legume from the Brazilian Caatinga.</title>
        <authorList>
            <person name="Ferreira-Neto J.R.C."/>
            <person name="da Silva M.D."/>
            <person name="Binneck E."/>
            <person name="de Melo N.F."/>
            <person name="da Silva R.H."/>
            <person name="de Melo A.L.T.M."/>
            <person name="Pandolfi V."/>
            <person name="Bustamante F.O."/>
            <person name="Brasileiro-Vidal A.C."/>
            <person name="Benko-Iseppon A.M."/>
        </authorList>
    </citation>
    <scope>NUCLEOTIDE SEQUENCE [LARGE SCALE GENOMIC DNA]</scope>
    <source>
        <tissue evidence="7">Leaves</tissue>
    </source>
</reference>
<dbReference type="EMBL" id="JASCZI010181453">
    <property type="protein sequence ID" value="MED6183655.1"/>
    <property type="molecule type" value="Genomic_DNA"/>
</dbReference>
<comment type="catalytic activity">
    <reaction evidence="4">
        <text>a di-trans,poly-cis-dolichyl phosphate + GDP-alpha-D-mannose = a di-trans,poly-cis-dolichyl beta-D-mannosyl phosphate + GDP</text>
        <dbReference type="Rhea" id="RHEA:21184"/>
        <dbReference type="Rhea" id="RHEA-COMP:19498"/>
        <dbReference type="Rhea" id="RHEA-COMP:19501"/>
        <dbReference type="ChEBI" id="CHEBI:57527"/>
        <dbReference type="ChEBI" id="CHEBI:57683"/>
        <dbReference type="ChEBI" id="CHEBI:58189"/>
        <dbReference type="ChEBI" id="CHEBI:58211"/>
    </reaction>
</comment>
<dbReference type="SUPFAM" id="SSF53448">
    <property type="entry name" value="Nucleotide-diphospho-sugar transferases"/>
    <property type="match status" value="1"/>
</dbReference>
<keyword evidence="5" id="KW-0812">Transmembrane</keyword>
<accession>A0ABU6WES2</accession>
<keyword evidence="8" id="KW-1185">Reference proteome</keyword>
<evidence type="ECO:0000256" key="2">
    <source>
        <dbReference type="ARBA" id="ARBA00022676"/>
    </source>
</evidence>
<keyword evidence="5" id="KW-0472">Membrane</keyword>
<dbReference type="EC" id="2.4.1.83" evidence="4"/>
<evidence type="ECO:0000313" key="7">
    <source>
        <dbReference type="EMBL" id="MED6183655.1"/>
    </source>
</evidence>
<dbReference type="InterPro" id="IPR001173">
    <property type="entry name" value="Glyco_trans_2-like"/>
</dbReference>
<dbReference type="CDD" id="cd06442">
    <property type="entry name" value="DPM1_like"/>
    <property type="match status" value="1"/>
</dbReference>
<comment type="pathway">
    <text evidence="4">Protein modification; protein glycosylation.</text>
</comment>
<gene>
    <name evidence="7" type="primary">DPMS1_2</name>
    <name evidence="7" type="ORF">PIB30_039685</name>
</gene>
<keyword evidence="5" id="KW-1133">Transmembrane helix</keyword>
<evidence type="ECO:0000259" key="6">
    <source>
        <dbReference type="Pfam" id="PF00535"/>
    </source>
</evidence>
<dbReference type="InterPro" id="IPR029044">
    <property type="entry name" value="Nucleotide-diphossugar_trans"/>
</dbReference>
<sequence>MLEIKKIREIRTRPRSQQLQLLASIGFVLLQPVIVIHVPRPPPSLLPFLPLHPANLTSHHQSTTIRSLAASPATSLSCFIASASSIQIGTAAAWIVSIGGVGLRYRMDGQNKNQENKYSIIVPTYNERLNIGLIVYLIFKHLKDVDFEVIVVDDGSPDGTQDTVIQLQKVYGEDRILLRPRPKKLGLGTAYIHGMKHASGNFVVIMDADLSHHPKYLPRFISKQMETRADIVTGTRYVKGGGVHGWNLMRKLTSRGANVLAQTFLWPGVSDLTGSFRLYRKSVLEDIISSCVSKGYVFQMEMIVRASRKGYHIEEVPITFVDRVFGSSKLGGSEIVEYLKGLAYLLVTT</sequence>
<feature type="domain" description="Glycosyltransferase 2-like" evidence="6">
    <location>
        <begin position="119"/>
        <end position="287"/>
    </location>
</feature>
<evidence type="ECO:0000256" key="5">
    <source>
        <dbReference type="SAM" id="Phobius"/>
    </source>
</evidence>
<proteinExistence type="inferred from homology"/>
<dbReference type="Gene3D" id="3.90.550.10">
    <property type="entry name" value="Spore Coat Polysaccharide Biosynthesis Protein SpsA, Chain A"/>
    <property type="match status" value="1"/>
</dbReference>
<comment type="similarity">
    <text evidence="1 4">Belongs to the glycosyltransferase 2 family.</text>
</comment>
<evidence type="ECO:0000256" key="3">
    <source>
        <dbReference type="ARBA" id="ARBA00022679"/>
    </source>
</evidence>
<evidence type="ECO:0000256" key="4">
    <source>
        <dbReference type="RuleBase" id="RU365083"/>
    </source>
</evidence>
<comment type="caution">
    <text evidence="7">The sequence shown here is derived from an EMBL/GenBank/DDBJ whole genome shotgun (WGS) entry which is preliminary data.</text>
</comment>
<protein>
    <recommendedName>
        <fullName evidence="4">Dolichol-phosphate mannosyltransferase subunit 1</fullName>
        <ecNumber evidence="4">2.4.1.83</ecNumber>
    </recommendedName>
</protein>
<dbReference type="Pfam" id="PF00535">
    <property type="entry name" value="Glycos_transf_2"/>
    <property type="match status" value="1"/>
</dbReference>
<dbReference type="InterPro" id="IPR039528">
    <property type="entry name" value="DPM1-like"/>
</dbReference>
<dbReference type="PANTHER" id="PTHR43398">
    <property type="entry name" value="DOLICHOL-PHOSPHATE MANNOSYLTRANSFERASE SUBUNIT 1"/>
    <property type="match status" value="1"/>
</dbReference>
<comment type="function">
    <text evidence="4">Transfers mannose from GDP-mannose to dolichol monophosphate to form dolichol phosphate mannose (Dol-P-Man) which is the mannosyl donor in pathways leading to N-glycosylation, glycosyl phosphatidylinositol membrane anchoring, and O-mannosylation of proteins.</text>
</comment>
<comment type="subcellular location">
    <subcellularLocation>
        <location evidence="4">Endoplasmic reticulum</location>
    </subcellularLocation>
</comment>